<reference evidence="2" key="2">
    <citation type="submission" date="2023-01" db="EMBL/GenBank/DDBJ databases">
        <authorList>
            <person name="Sun Q."/>
            <person name="Evtushenko L."/>
        </authorList>
    </citation>
    <scope>NUCLEOTIDE SEQUENCE</scope>
    <source>
        <strain evidence="2">VKM Ac-1321</strain>
    </source>
</reference>
<evidence type="ECO:0000256" key="1">
    <source>
        <dbReference type="SAM" id="MobiDB-lite"/>
    </source>
</evidence>
<dbReference type="Proteomes" id="UP001143480">
    <property type="component" value="Unassembled WGS sequence"/>
</dbReference>
<feature type="region of interest" description="Disordered" evidence="1">
    <location>
        <begin position="40"/>
        <end position="65"/>
    </location>
</feature>
<feature type="region of interest" description="Disordered" evidence="1">
    <location>
        <begin position="77"/>
        <end position="148"/>
    </location>
</feature>
<dbReference type="AlphaFoldDB" id="A0A9W6KGD4"/>
<feature type="compositionally biased region" description="Basic and acidic residues" evidence="1">
    <location>
        <begin position="138"/>
        <end position="148"/>
    </location>
</feature>
<feature type="region of interest" description="Disordered" evidence="1">
    <location>
        <begin position="1"/>
        <end position="28"/>
    </location>
</feature>
<protein>
    <submittedName>
        <fullName evidence="2">Uncharacterized protein</fullName>
    </submittedName>
</protein>
<comment type="caution">
    <text evidence="2">The sequence shown here is derived from an EMBL/GenBank/DDBJ whole genome shotgun (WGS) entry which is preliminary data.</text>
</comment>
<gene>
    <name evidence="2" type="ORF">GCM10017581_019650</name>
</gene>
<feature type="compositionally biased region" description="Basic and acidic residues" evidence="1">
    <location>
        <begin position="101"/>
        <end position="118"/>
    </location>
</feature>
<name>A0A9W6KGD4_9ACTN</name>
<accession>A0A9W6KGD4</accession>
<organism evidence="2 3">
    <name type="scientific">Dactylosporangium matsuzakiense</name>
    <dbReference type="NCBI Taxonomy" id="53360"/>
    <lineage>
        <taxon>Bacteria</taxon>
        <taxon>Bacillati</taxon>
        <taxon>Actinomycetota</taxon>
        <taxon>Actinomycetes</taxon>
        <taxon>Micromonosporales</taxon>
        <taxon>Micromonosporaceae</taxon>
        <taxon>Dactylosporangium</taxon>
    </lineage>
</organism>
<reference evidence="2" key="1">
    <citation type="journal article" date="2014" name="Int. J. Syst. Evol. Microbiol.">
        <title>Complete genome sequence of Corynebacterium casei LMG S-19264T (=DSM 44701T), isolated from a smear-ripened cheese.</title>
        <authorList>
            <consortium name="US DOE Joint Genome Institute (JGI-PGF)"/>
            <person name="Walter F."/>
            <person name="Albersmeier A."/>
            <person name="Kalinowski J."/>
            <person name="Ruckert C."/>
        </authorList>
    </citation>
    <scope>NUCLEOTIDE SEQUENCE</scope>
    <source>
        <strain evidence="2">VKM Ac-1321</strain>
    </source>
</reference>
<dbReference type="EMBL" id="BSFP01000007">
    <property type="protein sequence ID" value="GLL00225.1"/>
    <property type="molecule type" value="Genomic_DNA"/>
</dbReference>
<proteinExistence type="predicted"/>
<sequence>MRRAAVNRPAKPGVTRSPAADRAPSMIDQKVSLSTATKSFIPMHTAATGKPKATPGSEAENAAVGLSGRAENAAVGLSGRAENAAVGLSGRAKNGGRGRSSRAEHGAEGPASRAEHGAEGPASRAGNGGRGLAAAVARFRDSTRGGRP</sequence>
<evidence type="ECO:0000313" key="2">
    <source>
        <dbReference type="EMBL" id="GLL00225.1"/>
    </source>
</evidence>
<evidence type="ECO:0000313" key="3">
    <source>
        <dbReference type="Proteomes" id="UP001143480"/>
    </source>
</evidence>
<keyword evidence="3" id="KW-1185">Reference proteome</keyword>